<evidence type="ECO:0000313" key="1">
    <source>
        <dbReference type="EMBL" id="JAP40576.1"/>
    </source>
</evidence>
<dbReference type="AlphaFoldDB" id="A0A0X3P0A2"/>
<accession>A0A0X3P0A2</accession>
<proteinExistence type="predicted"/>
<dbReference type="EMBL" id="GEEE01022649">
    <property type="protein sequence ID" value="JAP40576.1"/>
    <property type="molecule type" value="Transcribed_RNA"/>
</dbReference>
<reference evidence="1" key="1">
    <citation type="submission" date="2016-01" db="EMBL/GenBank/DDBJ databases">
        <title>Reference transcriptome for the parasite Schistocephalus solidus: insights into the molecular evolution of parasitism.</title>
        <authorList>
            <person name="Hebert F.O."/>
            <person name="Grambauer S."/>
            <person name="Barber I."/>
            <person name="Landry C.R."/>
            <person name="Aubin-Horth N."/>
        </authorList>
    </citation>
    <scope>NUCLEOTIDE SEQUENCE</scope>
</reference>
<name>A0A0X3P0A2_SCHSO</name>
<sequence length="138" mass="15604">MCSCTLPLALPFCHSFQTQNRSCLMLYLRLLRLRGLSLSRAISARTPRMRGIDTDTPQKTTRRVLLTGIARSSSPSLKHLVSNRPAYSLNFTLCFFALFSLNCYLPIPVICSIPFVFYMGTHLILAPYHLQPSCLFNS</sequence>
<protein>
    <submittedName>
        <fullName evidence="1">Uncharacterized protein</fullName>
    </submittedName>
</protein>
<gene>
    <name evidence="1" type="ORF">TR140325</name>
</gene>
<organism evidence="1">
    <name type="scientific">Schistocephalus solidus</name>
    <name type="common">Tapeworm</name>
    <dbReference type="NCBI Taxonomy" id="70667"/>
    <lineage>
        <taxon>Eukaryota</taxon>
        <taxon>Metazoa</taxon>
        <taxon>Spiralia</taxon>
        <taxon>Lophotrochozoa</taxon>
        <taxon>Platyhelminthes</taxon>
        <taxon>Cestoda</taxon>
        <taxon>Eucestoda</taxon>
        <taxon>Diphyllobothriidea</taxon>
        <taxon>Diphyllobothriidae</taxon>
        <taxon>Schistocephalus</taxon>
    </lineage>
</organism>